<accession>A0A238WV11</accession>
<proteinExistence type="predicted"/>
<dbReference type="GO" id="GO:0046872">
    <property type="term" value="F:metal ion binding"/>
    <property type="evidence" value="ECO:0007669"/>
    <property type="project" value="UniProtKB-KW"/>
</dbReference>
<dbReference type="OrthoDB" id="9805307at2"/>
<dbReference type="PANTHER" id="PTHR11820:SF7">
    <property type="entry name" value="ACYLPYRUVASE FAHD1, MITOCHONDRIAL"/>
    <property type="match status" value="1"/>
</dbReference>
<dbReference type="GO" id="GO:0018773">
    <property type="term" value="F:acetylpyruvate hydrolase activity"/>
    <property type="evidence" value="ECO:0007669"/>
    <property type="project" value="TreeGrafter"/>
</dbReference>
<evidence type="ECO:0000313" key="4">
    <source>
        <dbReference type="Proteomes" id="UP000198384"/>
    </source>
</evidence>
<dbReference type="InterPro" id="IPR011234">
    <property type="entry name" value="Fumarylacetoacetase-like_C"/>
</dbReference>
<dbReference type="Proteomes" id="UP000198384">
    <property type="component" value="Unassembled WGS sequence"/>
</dbReference>
<dbReference type="RefSeq" id="WP_089381185.1">
    <property type="nucleotide sequence ID" value="NZ_FZNT01000004.1"/>
</dbReference>
<evidence type="ECO:0000313" key="3">
    <source>
        <dbReference type="EMBL" id="SNR50395.1"/>
    </source>
</evidence>
<protein>
    <submittedName>
        <fullName evidence="3">2-keto-4-pentenoate hydratase/2-oxohepta-3-ene-1,7-dioic acid hydratase (Catechol pathway)</fullName>
    </submittedName>
</protein>
<dbReference type="EMBL" id="FZNT01000004">
    <property type="protein sequence ID" value="SNR50395.1"/>
    <property type="molecule type" value="Genomic_DNA"/>
</dbReference>
<name>A0A238WV11_9FLAO</name>
<dbReference type="AlphaFoldDB" id="A0A238WV11"/>
<evidence type="ECO:0000259" key="2">
    <source>
        <dbReference type="Pfam" id="PF01557"/>
    </source>
</evidence>
<sequence>MKILAIGKNYVNNIEEVASNKNGQQIIFSKPESSLVTDNKDVEFPSFTNELIYEAELVIKIGEKGKNISEADAVSYISELGIGIDYTAKDVLTAYRDVKGPWDLAKGFDGAAPISSFKPISNFSDLNNINFDLKINGEQLQTGNTSLMIYNFAEIISYVSGFMTLEPGDLIFTGTPAHGTGKIFKEDRLQASIEGEILLDFKMV</sequence>
<dbReference type="InterPro" id="IPR036663">
    <property type="entry name" value="Fumarylacetoacetase_C_sf"/>
</dbReference>
<reference evidence="3 4" key="1">
    <citation type="submission" date="2017-06" db="EMBL/GenBank/DDBJ databases">
        <authorList>
            <person name="Kim H.J."/>
            <person name="Triplett B.A."/>
        </authorList>
    </citation>
    <scope>NUCLEOTIDE SEQUENCE [LARGE SCALE GENOMIC DNA]</scope>
    <source>
        <strain evidence="3 4">DSM 29150</strain>
    </source>
</reference>
<keyword evidence="1" id="KW-0479">Metal-binding</keyword>
<dbReference type="Gene3D" id="3.90.850.10">
    <property type="entry name" value="Fumarylacetoacetase-like, C-terminal domain"/>
    <property type="match status" value="1"/>
</dbReference>
<feature type="domain" description="Fumarylacetoacetase-like C-terminal" evidence="2">
    <location>
        <begin position="2"/>
        <end position="194"/>
    </location>
</feature>
<keyword evidence="4" id="KW-1185">Reference proteome</keyword>
<evidence type="ECO:0000256" key="1">
    <source>
        <dbReference type="ARBA" id="ARBA00022723"/>
    </source>
</evidence>
<dbReference type="Pfam" id="PF01557">
    <property type="entry name" value="FAA_hydrolase"/>
    <property type="match status" value="1"/>
</dbReference>
<dbReference type="PANTHER" id="PTHR11820">
    <property type="entry name" value="ACYLPYRUVASE"/>
    <property type="match status" value="1"/>
</dbReference>
<gene>
    <name evidence="3" type="ORF">SAMN06265371_10466</name>
</gene>
<organism evidence="3 4">
    <name type="scientific">Lutibacter agarilyticus</name>
    <dbReference type="NCBI Taxonomy" id="1109740"/>
    <lineage>
        <taxon>Bacteria</taxon>
        <taxon>Pseudomonadati</taxon>
        <taxon>Bacteroidota</taxon>
        <taxon>Flavobacteriia</taxon>
        <taxon>Flavobacteriales</taxon>
        <taxon>Flavobacteriaceae</taxon>
        <taxon>Lutibacter</taxon>
    </lineage>
</organism>
<dbReference type="SUPFAM" id="SSF56529">
    <property type="entry name" value="FAH"/>
    <property type="match status" value="1"/>
</dbReference>